<dbReference type="EMBL" id="SHMQ01000022">
    <property type="protein sequence ID" value="RZV38176.1"/>
    <property type="molecule type" value="Genomic_DNA"/>
</dbReference>
<proteinExistence type="predicted"/>
<gene>
    <name evidence="1" type="ORF">EVJ48_07480</name>
</gene>
<evidence type="ECO:0000313" key="1">
    <source>
        <dbReference type="EMBL" id="RZV38176.1"/>
    </source>
</evidence>
<comment type="caution">
    <text evidence="1">The sequence shown here is derived from an EMBL/GenBank/DDBJ whole genome shotgun (WGS) entry which is preliminary data.</text>
</comment>
<reference evidence="1 2" key="1">
    <citation type="submission" date="2019-01" db="EMBL/GenBank/DDBJ databases">
        <title>Insights into ecological role of a new deltaproteobacterial order Candidatus Sinidesulfobacterales (Sva0485) by metagenomics and metatranscriptomics.</title>
        <authorList>
            <person name="Tan S."/>
            <person name="Liu J."/>
            <person name="Fang Y."/>
            <person name="Hedlund B."/>
            <person name="Lian Z.-H."/>
            <person name="Huang L.-Y."/>
            <person name="Li J.-T."/>
            <person name="Huang L.-N."/>
            <person name="Li W.-J."/>
            <person name="Jiang H.-C."/>
            <person name="Dong H.-L."/>
            <person name="Shu W.-S."/>
        </authorList>
    </citation>
    <scope>NUCLEOTIDE SEQUENCE [LARGE SCALE GENOMIC DNA]</scope>
    <source>
        <strain evidence="1">AP4</strain>
    </source>
</reference>
<evidence type="ECO:0000313" key="2">
    <source>
        <dbReference type="Proteomes" id="UP000322454"/>
    </source>
</evidence>
<protein>
    <submittedName>
        <fullName evidence="1">Uncharacterized protein</fullName>
    </submittedName>
</protein>
<accession>A0A520XAI8</accession>
<dbReference type="Proteomes" id="UP000322454">
    <property type="component" value="Unassembled WGS sequence"/>
</dbReference>
<name>A0A520XAI8_9DELT</name>
<dbReference type="AlphaFoldDB" id="A0A520XAI8"/>
<sequence length="89" mass="10635">MKTYDIMNHRHINVNIEKGLPLEAIDDIISRGDMDSWLKFRDYCLNHREILDDVLKITVRYISDPTEQKYHLWHNLALSLKEGDLNVKR</sequence>
<organism evidence="1 2">
    <name type="scientific">Candidatus Acidulodesulfobacterium acidiphilum</name>
    <dbReference type="NCBI Taxonomy" id="2597224"/>
    <lineage>
        <taxon>Bacteria</taxon>
        <taxon>Deltaproteobacteria</taxon>
        <taxon>Candidatus Acidulodesulfobacterales</taxon>
        <taxon>Candidatus Acidulodesulfobacterium</taxon>
    </lineage>
</organism>